<sequence length="112" mass="11781">MATTTKFVGDDYEAAYAKVLGGTVNGGLGDGGRDVIVPEIGGVQVKASSAGAKEFLAVSLKRKQFIPLCVGEPSTKEEVLDSLKKFGAWVGKEIPNRAKLLAGISQIRLTLM</sequence>
<organism evidence="1 2">
    <name type="scientific">Candidatus Taylorbacteria bacterium RIFCSPHIGHO2_12_FULL_45_16</name>
    <dbReference type="NCBI Taxonomy" id="1802315"/>
    <lineage>
        <taxon>Bacteria</taxon>
        <taxon>Candidatus Tayloriibacteriota</taxon>
    </lineage>
</organism>
<dbReference type="EMBL" id="MHRT01000005">
    <property type="protein sequence ID" value="OHA29156.1"/>
    <property type="molecule type" value="Genomic_DNA"/>
</dbReference>
<gene>
    <name evidence="1" type="ORF">A3F51_00900</name>
</gene>
<name>A0A1G2MZ44_9BACT</name>
<protein>
    <submittedName>
        <fullName evidence="1">Uncharacterized protein</fullName>
    </submittedName>
</protein>
<evidence type="ECO:0000313" key="1">
    <source>
        <dbReference type="EMBL" id="OHA29156.1"/>
    </source>
</evidence>
<proteinExistence type="predicted"/>
<accession>A0A1G2MZ44</accession>
<dbReference type="Proteomes" id="UP000178089">
    <property type="component" value="Unassembled WGS sequence"/>
</dbReference>
<dbReference type="AlphaFoldDB" id="A0A1G2MZ44"/>
<reference evidence="1 2" key="1">
    <citation type="journal article" date="2016" name="Nat. Commun.">
        <title>Thousands of microbial genomes shed light on interconnected biogeochemical processes in an aquifer system.</title>
        <authorList>
            <person name="Anantharaman K."/>
            <person name="Brown C.T."/>
            <person name="Hug L.A."/>
            <person name="Sharon I."/>
            <person name="Castelle C.J."/>
            <person name="Probst A.J."/>
            <person name="Thomas B.C."/>
            <person name="Singh A."/>
            <person name="Wilkins M.J."/>
            <person name="Karaoz U."/>
            <person name="Brodie E.L."/>
            <person name="Williams K.H."/>
            <person name="Hubbard S.S."/>
            <person name="Banfield J.F."/>
        </authorList>
    </citation>
    <scope>NUCLEOTIDE SEQUENCE [LARGE SCALE GENOMIC DNA]</scope>
</reference>
<comment type="caution">
    <text evidence="1">The sequence shown here is derived from an EMBL/GenBank/DDBJ whole genome shotgun (WGS) entry which is preliminary data.</text>
</comment>
<evidence type="ECO:0000313" key="2">
    <source>
        <dbReference type="Proteomes" id="UP000178089"/>
    </source>
</evidence>